<reference evidence="1" key="2">
    <citation type="submission" date="2020-07" db="EMBL/GenBank/DDBJ databases">
        <authorList>
            <person name="Vera ALvarez R."/>
            <person name="Arias-Moreno D.M."/>
            <person name="Jimenez-Jacinto V."/>
            <person name="Jimenez-Bremont J.F."/>
            <person name="Swaminathan K."/>
            <person name="Moose S.P."/>
            <person name="Guerrero-Gonzalez M.L."/>
            <person name="Marino-Ramirez L."/>
            <person name="Landsman D."/>
            <person name="Rodriguez-Kessler M."/>
            <person name="Delgado-Sanchez P."/>
        </authorList>
    </citation>
    <scope>NUCLEOTIDE SEQUENCE</scope>
    <source>
        <tissue evidence="1">Cladode</tissue>
    </source>
</reference>
<name>A0A7C9A5V8_OPUST</name>
<organism evidence="1">
    <name type="scientific">Opuntia streptacantha</name>
    <name type="common">Prickly pear cactus</name>
    <name type="synonym">Opuntia cardona</name>
    <dbReference type="NCBI Taxonomy" id="393608"/>
    <lineage>
        <taxon>Eukaryota</taxon>
        <taxon>Viridiplantae</taxon>
        <taxon>Streptophyta</taxon>
        <taxon>Embryophyta</taxon>
        <taxon>Tracheophyta</taxon>
        <taxon>Spermatophyta</taxon>
        <taxon>Magnoliopsida</taxon>
        <taxon>eudicotyledons</taxon>
        <taxon>Gunneridae</taxon>
        <taxon>Pentapetalae</taxon>
        <taxon>Caryophyllales</taxon>
        <taxon>Cactineae</taxon>
        <taxon>Cactaceae</taxon>
        <taxon>Opuntioideae</taxon>
        <taxon>Opuntia</taxon>
    </lineage>
</organism>
<accession>A0A7C9A5V8</accession>
<protein>
    <submittedName>
        <fullName evidence="1">Uncharacterized protein</fullName>
    </submittedName>
</protein>
<reference evidence="1" key="1">
    <citation type="journal article" date="2013" name="J. Plant Res.">
        <title>Effect of fungi and light on seed germination of three Opuntia species from semiarid lands of central Mexico.</title>
        <authorList>
            <person name="Delgado-Sanchez P."/>
            <person name="Jimenez-Bremont J.F."/>
            <person name="Guerrero-Gonzalez Mde L."/>
            <person name="Flores J."/>
        </authorList>
    </citation>
    <scope>NUCLEOTIDE SEQUENCE</scope>
    <source>
        <tissue evidence="1">Cladode</tissue>
    </source>
</reference>
<dbReference type="EMBL" id="GISG01207507">
    <property type="protein sequence ID" value="MBA4660318.1"/>
    <property type="molecule type" value="Transcribed_RNA"/>
</dbReference>
<proteinExistence type="predicted"/>
<dbReference type="AlphaFoldDB" id="A0A7C9A5V8"/>
<evidence type="ECO:0000313" key="1">
    <source>
        <dbReference type="EMBL" id="MBA4660318.1"/>
    </source>
</evidence>
<sequence length="130" mass="14381">MTHNTEKTTAMVRFNQNLKERMEGLKVKLNNTTGITKSRGKNPNAPKSPFMSPKKGSIAAIVIAVATDMDRAMILGMIFRIENCLLFGSARTPSKTSFVGCKYTAQWFEKLIKTVCLDQVVQAILGLLVD</sequence>